<proteinExistence type="inferred from homology"/>
<feature type="transmembrane region" description="Helical" evidence="7">
    <location>
        <begin position="141"/>
        <end position="160"/>
    </location>
</feature>
<evidence type="ECO:0000256" key="3">
    <source>
        <dbReference type="ARBA" id="ARBA00022963"/>
    </source>
</evidence>
<gene>
    <name evidence="9" type="ORF">NliqN6_1515</name>
</gene>
<dbReference type="GO" id="GO:0006641">
    <property type="term" value="P:triglyceride metabolic process"/>
    <property type="evidence" value="ECO:0007669"/>
    <property type="project" value="UniProtKB-ARBA"/>
</dbReference>
<reference evidence="9" key="1">
    <citation type="submission" date="2020-07" db="EMBL/GenBank/DDBJ databases">
        <title>Draft Genome Sequence of a Deep-Sea Yeast, Naganishia (Cryptococcus) liquefaciens strain N6.</title>
        <authorList>
            <person name="Han Y.W."/>
            <person name="Kajitani R."/>
            <person name="Morimoto H."/>
            <person name="Parhat M."/>
            <person name="Tsubouchi H."/>
            <person name="Bakenova O."/>
            <person name="Ogata M."/>
            <person name="Argunhan B."/>
            <person name="Aoki R."/>
            <person name="Kajiwara S."/>
            <person name="Itoh T."/>
            <person name="Iwasaki H."/>
        </authorList>
    </citation>
    <scope>NUCLEOTIDE SEQUENCE</scope>
    <source>
        <strain evidence="9">N6</strain>
    </source>
</reference>
<protein>
    <recommendedName>
        <fullName evidence="8">PNPLA domain-containing protein</fullName>
    </recommendedName>
</protein>
<evidence type="ECO:0000256" key="6">
    <source>
        <dbReference type="SAM" id="MobiDB-lite"/>
    </source>
</evidence>
<dbReference type="Pfam" id="PF01734">
    <property type="entry name" value="Patatin"/>
    <property type="match status" value="1"/>
</dbReference>
<evidence type="ECO:0000313" key="10">
    <source>
        <dbReference type="Proteomes" id="UP000620104"/>
    </source>
</evidence>
<feature type="active site" description="Proton acceptor" evidence="5">
    <location>
        <position position="496"/>
    </location>
</feature>
<evidence type="ECO:0000259" key="8">
    <source>
        <dbReference type="PROSITE" id="PS51635"/>
    </source>
</evidence>
<dbReference type="InterPro" id="IPR002641">
    <property type="entry name" value="PNPLA_dom"/>
</dbReference>
<name>A0A8H3TQN4_9TREE</name>
<keyword evidence="2 5" id="KW-0378">Hydrolase</keyword>
<dbReference type="InterPro" id="IPR050301">
    <property type="entry name" value="NTE"/>
</dbReference>
<feature type="domain" description="PNPLA" evidence="8">
    <location>
        <begin position="318"/>
        <end position="509"/>
    </location>
</feature>
<dbReference type="GO" id="GO:0016042">
    <property type="term" value="P:lipid catabolic process"/>
    <property type="evidence" value="ECO:0007669"/>
    <property type="project" value="UniProtKB-UniRule"/>
</dbReference>
<organism evidence="9 10">
    <name type="scientific">Naganishia liquefaciens</name>
    <dbReference type="NCBI Taxonomy" id="104408"/>
    <lineage>
        <taxon>Eukaryota</taxon>
        <taxon>Fungi</taxon>
        <taxon>Dikarya</taxon>
        <taxon>Basidiomycota</taxon>
        <taxon>Agaricomycotina</taxon>
        <taxon>Tremellomycetes</taxon>
        <taxon>Filobasidiales</taxon>
        <taxon>Filobasidiaceae</taxon>
        <taxon>Naganishia</taxon>
    </lineage>
</organism>
<dbReference type="CDD" id="cd07232">
    <property type="entry name" value="Pat_PLPL"/>
    <property type="match status" value="1"/>
</dbReference>
<feature type="region of interest" description="Disordered" evidence="6">
    <location>
        <begin position="710"/>
        <end position="845"/>
    </location>
</feature>
<dbReference type="Gene3D" id="3.40.1090.10">
    <property type="entry name" value="Cytosolic phospholipase A2 catalytic domain"/>
    <property type="match status" value="2"/>
</dbReference>
<dbReference type="OrthoDB" id="15478at2759"/>
<feature type="compositionally biased region" description="Polar residues" evidence="6">
    <location>
        <begin position="795"/>
        <end position="806"/>
    </location>
</feature>
<keyword evidence="3 5" id="KW-0442">Lipid degradation</keyword>
<feature type="region of interest" description="Disordered" evidence="6">
    <location>
        <begin position="857"/>
        <end position="948"/>
    </location>
</feature>
<feature type="compositionally biased region" description="Acidic residues" evidence="6">
    <location>
        <begin position="876"/>
        <end position="892"/>
    </location>
</feature>
<evidence type="ECO:0000256" key="1">
    <source>
        <dbReference type="ARBA" id="ARBA00006104"/>
    </source>
</evidence>
<dbReference type="PANTHER" id="PTHR14226">
    <property type="entry name" value="NEUROPATHY TARGET ESTERASE/SWISS CHEESE D.MELANOGASTER"/>
    <property type="match status" value="1"/>
</dbReference>
<dbReference type="GO" id="GO:0004806">
    <property type="term" value="F:triacylglycerol lipase activity"/>
    <property type="evidence" value="ECO:0007669"/>
    <property type="project" value="InterPro"/>
</dbReference>
<dbReference type="InterPro" id="IPR021771">
    <property type="entry name" value="Triacylglycerol_lipase_N"/>
</dbReference>
<evidence type="ECO:0000256" key="5">
    <source>
        <dbReference type="PROSITE-ProRule" id="PRU01161"/>
    </source>
</evidence>
<dbReference type="InterPro" id="IPR016035">
    <property type="entry name" value="Acyl_Trfase/lysoPLipase"/>
</dbReference>
<dbReference type="PROSITE" id="PS51635">
    <property type="entry name" value="PNPLA"/>
    <property type="match status" value="1"/>
</dbReference>
<feature type="compositionally biased region" description="Polar residues" evidence="6">
    <location>
        <begin position="814"/>
        <end position="825"/>
    </location>
</feature>
<feature type="active site" description="Nucleophile" evidence="5">
    <location>
        <position position="351"/>
    </location>
</feature>
<feature type="compositionally biased region" description="Basic and acidic residues" evidence="6">
    <location>
        <begin position="753"/>
        <end position="783"/>
    </location>
</feature>
<dbReference type="SUPFAM" id="SSF52151">
    <property type="entry name" value="FabD/lysophospholipase-like"/>
    <property type="match status" value="1"/>
</dbReference>
<evidence type="ECO:0000256" key="4">
    <source>
        <dbReference type="ARBA" id="ARBA00023098"/>
    </source>
</evidence>
<feature type="short sequence motif" description="GXSXG" evidence="5">
    <location>
        <begin position="349"/>
        <end position="353"/>
    </location>
</feature>
<feature type="compositionally biased region" description="Basic and acidic residues" evidence="6">
    <location>
        <begin position="934"/>
        <end position="948"/>
    </location>
</feature>
<feature type="compositionally biased region" description="Polar residues" evidence="6">
    <location>
        <begin position="912"/>
        <end position="924"/>
    </location>
</feature>
<comment type="caution">
    <text evidence="5">Lacks conserved residue(s) required for the propagation of feature annotation.</text>
</comment>
<dbReference type="Proteomes" id="UP000620104">
    <property type="component" value="Unassembled WGS sequence"/>
</dbReference>
<keyword evidence="7" id="KW-0472">Membrane</keyword>
<dbReference type="EMBL" id="BLZA01000010">
    <property type="protein sequence ID" value="GHJ85113.1"/>
    <property type="molecule type" value="Genomic_DNA"/>
</dbReference>
<keyword evidence="10" id="KW-1185">Reference proteome</keyword>
<feature type="compositionally biased region" description="Acidic residues" evidence="6">
    <location>
        <begin position="900"/>
        <end position="909"/>
    </location>
</feature>
<comment type="caution">
    <text evidence="9">The sequence shown here is derived from an EMBL/GenBank/DDBJ whole genome shotgun (WGS) entry which is preliminary data.</text>
</comment>
<keyword evidence="7" id="KW-1133">Transmembrane helix</keyword>
<dbReference type="AlphaFoldDB" id="A0A8H3TQN4"/>
<feature type="region of interest" description="Disordered" evidence="6">
    <location>
        <begin position="45"/>
        <end position="96"/>
    </location>
</feature>
<accession>A0A8H3TQN4</accession>
<evidence type="ECO:0000256" key="2">
    <source>
        <dbReference type="ARBA" id="ARBA00022801"/>
    </source>
</evidence>
<keyword evidence="4 5" id="KW-0443">Lipid metabolism</keyword>
<dbReference type="PANTHER" id="PTHR14226:SF66">
    <property type="entry name" value="TRIACYLGLYCEROL LIPASE PTL2"/>
    <property type="match status" value="1"/>
</dbReference>
<comment type="similarity">
    <text evidence="1">Belongs to the PLPL family.</text>
</comment>
<sequence length="948" mass="105997">MPLDPTQPVDHLSPRARELLSESFANEEHMSAFAEALALSDLYEPEVTPSGMNSAGPQSPRIPDNDASVKQAGKEPVQTSNGGGRHTAARERRSSMASVHGWKKVEKVKALSDFAPIHTKVSKKSTAHVARQGWSYHLARWPLLSLIFTVIYLEFGLYVFTRQIVNTWEFLVSLISRPHQRLLRRRLRSAKTWNEWRDAALDMDAYLGFDAWKAIDEDNKYDYPLVRKVKKSLKSLREHGDVKGVMGVLEICLRNNFAGTESVRMYSETFFGTKRLIESYTDEVATALEFVRTSDQVPLSEKRRFYRAVNKNYGASALCLSGGAGFGYYHFGVIKAFLDADLLPRVITGTSAGGLVSALTCTRTDEELREMLVPELADHITACEDNISVWMRRFIKTGARFDAVSWARKASFFTRGSMTFREAYERTGRALNVSVIPHDQHSPTKLLNYLTAPDCVIWSAIIASAAVPGILNGVVLMQKTPKGDLKPMNFGSKFKDGSLRVDIPLESLHLLFNVNYSIVSQVNPHVHLFFFAPRGSVGRPVEHRKGQGWRGGFLLSAAEQYLKLELTKNFRVIRDLELLPQLLGSDWSSVFLQRFAGSVTILPKSRIADWLHLLTDPDRKELERMLRVGESVAWPKLHMIDNRLKVERSILRGRSEVRQAIHKSRITTDSDSAVRAKQIDSAAASKARYIPLESDAEKGFASRSKVMKRTLGSSRLRPNATGLTEQEENILRRRRGKTASPNLESGLSRVHRNQLEELLRHGEDSHGSSSDKDDNAQPRHPNIDNDVTVEPSRGLQRSKSLSTGFSFPSFGYRRSSQPPSPTDTQRVLVENGANSSQSSPKEIAKSRLARWLSPHVEESAVQLSQERDASSGTYTSEEEDDPPEVQALEEEGREIAEQDFVSDEEDDEQAFGATTISEDGSSLSDGEVTVTGERVTRPEIRESAAEGA</sequence>
<evidence type="ECO:0000313" key="9">
    <source>
        <dbReference type="EMBL" id="GHJ85113.1"/>
    </source>
</evidence>
<dbReference type="Pfam" id="PF11815">
    <property type="entry name" value="DUF3336"/>
    <property type="match status" value="1"/>
</dbReference>
<keyword evidence="7" id="KW-0812">Transmembrane</keyword>
<evidence type="ECO:0000256" key="7">
    <source>
        <dbReference type="SAM" id="Phobius"/>
    </source>
</evidence>